<comment type="subcellular location">
    <subcellularLocation>
        <location evidence="6">Cytoplasm</location>
    </subcellularLocation>
</comment>
<dbReference type="PANTHER" id="PTHR20275">
    <property type="entry name" value="NAD KINASE"/>
    <property type="match status" value="1"/>
</dbReference>
<keyword evidence="6" id="KW-0067">ATP-binding</keyword>
<keyword evidence="2 6" id="KW-0418">Kinase</keyword>
<comment type="caution">
    <text evidence="6">Lacks conserved residue(s) required for the propagation of feature annotation.</text>
</comment>
<dbReference type="InterPro" id="IPR017438">
    <property type="entry name" value="ATP-NAD_kinase_N"/>
</dbReference>
<dbReference type="EMBL" id="JAFIDN010000010">
    <property type="protein sequence ID" value="MBP3193446.1"/>
    <property type="molecule type" value="Genomic_DNA"/>
</dbReference>
<evidence type="ECO:0000256" key="2">
    <source>
        <dbReference type="ARBA" id="ARBA00022777"/>
    </source>
</evidence>
<keyword evidence="1 6" id="KW-0808">Transferase</keyword>
<keyword evidence="8" id="KW-1185">Reference proteome</keyword>
<dbReference type="GO" id="GO:0019674">
    <property type="term" value="P:NAD+ metabolic process"/>
    <property type="evidence" value="ECO:0007669"/>
    <property type="project" value="InterPro"/>
</dbReference>
<gene>
    <name evidence="6" type="primary">nadK</name>
    <name evidence="7" type="ORF">NATSA_12275</name>
</gene>
<feature type="binding site" evidence="6">
    <location>
        <begin position="53"/>
        <end position="54"/>
    </location>
    <ligand>
        <name>NAD(+)</name>
        <dbReference type="ChEBI" id="CHEBI:57540"/>
    </ligand>
</feature>
<dbReference type="Pfam" id="PF20143">
    <property type="entry name" value="NAD_kinase_C"/>
    <property type="match status" value="1"/>
</dbReference>
<dbReference type="PANTHER" id="PTHR20275:SF0">
    <property type="entry name" value="NAD KINASE"/>
    <property type="match status" value="1"/>
</dbReference>
<evidence type="ECO:0000256" key="5">
    <source>
        <dbReference type="ARBA" id="ARBA00047925"/>
    </source>
</evidence>
<organism evidence="7 8">
    <name type="scientific">Natronogracilivirga saccharolytica</name>
    <dbReference type="NCBI Taxonomy" id="2812953"/>
    <lineage>
        <taxon>Bacteria</taxon>
        <taxon>Pseudomonadati</taxon>
        <taxon>Balneolota</taxon>
        <taxon>Balneolia</taxon>
        <taxon>Balneolales</taxon>
        <taxon>Cyclonatronaceae</taxon>
        <taxon>Natronogracilivirga</taxon>
    </lineage>
</organism>
<dbReference type="GO" id="GO:0046872">
    <property type="term" value="F:metal ion binding"/>
    <property type="evidence" value="ECO:0007669"/>
    <property type="project" value="UniProtKB-UniRule"/>
</dbReference>
<dbReference type="InterPro" id="IPR017437">
    <property type="entry name" value="ATP-NAD_kinase_PpnK-typ_C"/>
</dbReference>
<comment type="function">
    <text evidence="6">Involved in the regulation of the intracellular balance of NAD and NADP, and is a key enzyme in the biosynthesis of NADP. Catalyzes specifically the phosphorylation on 2'-hydroxyl of the adenosine moiety of NAD to yield NADP.</text>
</comment>
<evidence type="ECO:0000256" key="3">
    <source>
        <dbReference type="ARBA" id="ARBA00022857"/>
    </source>
</evidence>
<dbReference type="Pfam" id="PF01513">
    <property type="entry name" value="NAD_kinase"/>
    <property type="match status" value="1"/>
</dbReference>
<evidence type="ECO:0000313" key="8">
    <source>
        <dbReference type="Proteomes" id="UP000673975"/>
    </source>
</evidence>
<comment type="catalytic activity">
    <reaction evidence="5 6">
        <text>NAD(+) + ATP = ADP + NADP(+) + H(+)</text>
        <dbReference type="Rhea" id="RHEA:18629"/>
        <dbReference type="ChEBI" id="CHEBI:15378"/>
        <dbReference type="ChEBI" id="CHEBI:30616"/>
        <dbReference type="ChEBI" id="CHEBI:57540"/>
        <dbReference type="ChEBI" id="CHEBI:58349"/>
        <dbReference type="ChEBI" id="CHEBI:456216"/>
        <dbReference type="EC" id="2.7.1.23"/>
    </reaction>
</comment>
<feature type="active site" description="Proton acceptor" evidence="6">
    <location>
        <position position="53"/>
    </location>
</feature>
<evidence type="ECO:0000256" key="1">
    <source>
        <dbReference type="ARBA" id="ARBA00022679"/>
    </source>
</evidence>
<dbReference type="GO" id="GO:0005737">
    <property type="term" value="C:cytoplasm"/>
    <property type="evidence" value="ECO:0007669"/>
    <property type="project" value="UniProtKB-SubCell"/>
</dbReference>
<dbReference type="InterPro" id="IPR016064">
    <property type="entry name" value="NAD/diacylglycerol_kinase_sf"/>
</dbReference>
<dbReference type="InterPro" id="IPR002504">
    <property type="entry name" value="NADK"/>
</dbReference>
<protein>
    <recommendedName>
        <fullName evidence="6">NAD kinase</fullName>
        <ecNumber evidence="6">2.7.1.23</ecNumber>
    </recommendedName>
    <alternativeName>
        <fullName evidence="6">ATP-dependent NAD kinase</fullName>
    </alternativeName>
</protein>
<evidence type="ECO:0000313" key="7">
    <source>
        <dbReference type="EMBL" id="MBP3193446.1"/>
    </source>
</evidence>
<dbReference type="EC" id="2.7.1.23" evidence="6"/>
<keyword evidence="6" id="KW-0547">Nucleotide-binding</keyword>
<proteinExistence type="inferred from homology"/>
<accession>A0A8J7UUB1</accession>
<dbReference type="HAMAP" id="MF_00361">
    <property type="entry name" value="NAD_kinase"/>
    <property type="match status" value="1"/>
</dbReference>
<dbReference type="AlphaFoldDB" id="A0A8J7UUB1"/>
<comment type="cofactor">
    <cofactor evidence="6">
        <name>a divalent metal cation</name>
        <dbReference type="ChEBI" id="CHEBI:60240"/>
    </cofactor>
</comment>
<evidence type="ECO:0000256" key="6">
    <source>
        <dbReference type="HAMAP-Rule" id="MF_00361"/>
    </source>
</evidence>
<comment type="caution">
    <text evidence="7">The sequence shown here is derived from an EMBL/GenBank/DDBJ whole genome shotgun (WGS) entry which is preliminary data.</text>
</comment>
<feature type="binding site" evidence="6">
    <location>
        <begin position="164"/>
        <end position="169"/>
    </location>
    <ligand>
        <name>NAD(+)</name>
        <dbReference type="ChEBI" id="CHEBI:57540"/>
    </ligand>
</feature>
<feature type="binding site" evidence="6">
    <location>
        <position position="223"/>
    </location>
    <ligand>
        <name>NAD(+)</name>
        <dbReference type="ChEBI" id="CHEBI:57540"/>
    </ligand>
</feature>
<feature type="binding site" evidence="6">
    <location>
        <position position="153"/>
    </location>
    <ligand>
        <name>NAD(+)</name>
        <dbReference type="ChEBI" id="CHEBI:57540"/>
    </ligand>
</feature>
<dbReference type="Gene3D" id="3.40.50.10330">
    <property type="entry name" value="Probable inorganic polyphosphate/atp-NAD kinase, domain 1"/>
    <property type="match status" value="1"/>
</dbReference>
<sequence>MLVIAGELGIHIHLSKRVLSAFQDDADRKSVTVHETDRATMEAGDAVAAVGGDGTMLSAAGLARPIQRPLLGINSGKLGFLANIQRQDLSVALHDVASGNYELDTRNFIEAEFSNGEIHYALNEFVFSRHGSVSMITLSAEYDGEFINRYWADGVIVSSPTGSTAYNLSTGGPIVVPQTDVMVLTPISPHTLTTRPLVLPCEKDLTIRVDPADQKVLFSGDGNNHDLPAVSPEVKIRKSASIMQLIKLSGQSYFETLRNKLMWGADMRDER</sequence>
<reference evidence="7" key="1">
    <citation type="submission" date="2021-02" db="EMBL/GenBank/DDBJ databases">
        <title>Natronogracilivirga saccharolytica gen. nov. sp. nov. a new anaerobic, haloalkiliphilic carbohydrate-fermenting bacterium from soda lake and proposing of Cyclonatronumiaceae fam. nov. in the phylum Balneolaeota.</title>
        <authorList>
            <person name="Zhilina T.N."/>
            <person name="Sorokin D.Y."/>
            <person name="Zavarzina D.G."/>
            <person name="Toshchakov S.V."/>
            <person name="Kublanov I.V."/>
        </authorList>
    </citation>
    <scope>NUCLEOTIDE SEQUENCE</scope>
    <source>
        <strain evidence="7">Z-1702</strain>
    </source>
</reference>
<dbReference type="Proteomes" id="UP000673975">
    <property type="component" value="Unassembled WGS sequence"/>
</dbReference>
<dbReference type="SUPFAM" id="SSF111331">
    <property type="entry name" value="NAD kinase/diacylglycerol kinase-like"/>
    <property type="match status" value="1"/>
</dbReference>
<dbReference type="GO" id="GO:0051287">
    <property type="term" value="F:NAD binding"/>
    <property type="evidence" value="ECO:0007669"/>
    <property type="project" value="UniProtKB-ARBA"/>
</dbReference>
<feature type="binding site" evidence="6">
    <location>
        <begin position="123"/>
        <end position="124"/>
    </location>
    <ligand>
        <name>NAD(+)</name>
        <dbReference type="ChEBI" id="CHEBI:57540"/>
    </ligand>
</feature>
<keyword evidence="3 6" id="KW-0521">NADP</keyword>
<dbReference type="Gene3D" id="2.60.200.30">
    <property type="entry name" value="Probable inorganic polyphosphate/atp-NAD kinase, domain 2"/>
    <property type="match status" value="1"/>
</dbReference>
<evidence type="ECO:0000256" key="4">
    <source>
        <dbReference type="ARBA" id="ARBA00023027"/>
    </source>
</evidence>
<dbReference type="GO" id="GO:0005524">
    <property type="term" value="F:ATP binding"/>
    <property type="evidence" value="ECO:0007669"/>
    <property type="project" value="UniProtKB-KW"/>
</dbReference>
<keyword evidence="4 6" id="KW-0520">NAD</keyword>
<name>A0A8J7UUB1_9BACT</name>
<dbReference type="GO" id="GO:0003951">
    <property type="term" value="F:NAD+ kinase activity"/>
    <property type="evidence" value="ECO:0007669"/>
    <property type="project" value="UniProtKB-UniRule"/>
</dbReference>
<keyword evidence="6" id="KW-0963">Cytoplasm</keyword>
<comment type="similarity">
    <text evidence="6">Belongs to the NAD kinase family.</text>
</comment>
<dbReference type="GO" id="GO:0006741">
    <property type="term" value="P:NADP+ biosynthetic process"/>
    <property type="evidence" value="ECO:0007669"/>
    <property type="project" value="UniProtKB-UniRule"/>
</dbReference>